<evidence type="ECO:0000256" key="7">
    <source>
        <dbReference type="ARBA" id="ARBA00013227"/>
    </source>
</evidence>
<dbReference type="InterPro" id="IPR011042">
    <property type="entry name" value="6-blade_b-propeller_TolB-like"/>
</dbReference>
<keyword evidence="9" id="KW-0963">Cytoplasm</keyword>
<dbReference type="GO" id="GO:0005509">
    <property type="term" value="F:calcium ion binding"/>
    <property type="evidence" value="ECO:0007669"/>
    <property type="project" value="TreeGrafter"/>
</dbReference>
<dbReference type="AlphaFoldDB" id="A0A1S4G028"/>
<dbReference type="SMR" id="A0A1S4G028"/>
<feature type="domain" description="SMP-30/Gluconolactonase/LRE-like region" evidence="16">
    <location>
        <begin position="18"/>
        <end position="276"/>
    </location>
</feature>
<evidence type="ECO:0000256" key="6">
    <source>
        <dbReference type="ARBA" id="ARBA00008853"/>
    </source>
</evidence>
<comment type="catalytic activity">
    <reaction evidence="1">
        <text>D-glucono-1,5-lactone + H2O = D-gluconate + H(+)</text>
        <dbReference type="Rhea" id="RHEA:10440"/>
        <dbReference type="ChEBI" id="CHEBI:15377"/>
        <dbReference type="ChEBI" id="CHEBI:15378"/>
        <dbReference type="ChEBI" id="CHEBI:16217"/>
        <dbReference type="ChEBI" id="CHEBI:18391"/>
        <dbReference type="EC" id="3.1.1.17"/>
    </reaction>
</comment>
<evidence type="ECO:0000256" key="12">
    <source>
        <dbReference type="ARBA" id="ARBA00022837"/>
    </source>
</evidence>
<dbReference type="GO" id="GO:0005737">
    <property type="term" value="C:cytoplasm"/>
    <property type="evidence" value="ECO:0007669"/>
    <property type="project" value="UniProtKB-SubCell"/>
</dbReference>
<dbReference type="InterPro" id="IPR013658">
    <property type="entry name" value="SGL"/>
</dbReference>
<reference evidence="17 18" key="1">
    <citation type="submission" date="2017-06" db="EMBL/GenBank/DDBJ databases">
        <title>Aedes aegypti genome working group (AGWG) sequencing and assembly.</title>
        <authorList>
            <consortium name="Aedes aegypti Genome Working Group (AGWG)"/>
            <person name="Matthews B.J."/>
        </authorList>
    </citation>
    <scope>NUCLEOTIDE SEQUENCE [LARGE SCALE GENOMIC DNA]</scope>
    <source>
        <strain evidence="17 18">LVP_AGWG</strain>
    </source>
</reference>
<feature type="binding site" evidence="15">
    <location>
        <position position="112"/>
    </location>
    <ligand>
        <name>substrate</name>
    </ligand>
</feature>
<evidence type="ECO:0000256" key="13">
    <source>
        <dbReference type="ARBA" id="ARBA00032464"/>
    </source>
</evidence>
<dbReference type="InterPro" id="IPR005511">
    <property type="entry name" value="SMP-30"/>
</dbReference>
<feature type="binding site" evidence="15">
    <location>
        <position position="217"/>
    </location>
    <ligand>
        <name>a divalent metal cation</name>
        <dbReference type="ChEBI" id="CHEBI:60240"/>
    </ligand>
</feature>
<dbReference type="Gene3D" id="2.120.10.30">
    <property type="entry name" value="TolB, C-terminal domain"/>
    <property type="match status" value="1"/>
</dbReference>
<evidence type="ECO:0000256" key="3">
    <source>
        <dbReference type="ARBA" id="ARBA00001936"/>
    </source>
</evidence>
<accession>A0A1S4G028</accession>
<evidence type="ECO:0000256" key="1">
    <source>
        <dbReference type="ARBA" id="ARBA00001589"/>
    </source>
</evidence>
<evidence type="ECO:0000256" key="15">
    <source>
        <dbReference type="PIRSR" id="PIRSR605511-2"/>
    </source>
</evidence>
<dbReference type="GO" id="GO:0004341">
    <property type="term" value="F:gluconolactonase activity"/>
    <property type="evidence" value="ECO:0007669"/>
    <property type="project" value="UniProtKB-EC"/>
</dbReference>
<reference evidence="17" key="2">
    <citation type="submission" date="2020-05" db="UniProtKB">
        <authorList>
            <consortium name="EnsemblMetazoa"/>
        </authorList>
    </citation>
    <scope>IDENTIFICATION</scope>
    <source>
        <strain evidence="17">LVP_AGWG</strain>
    </source>
</reference>
<keyword evidence="12" id="KW-0106">Calcium</keyword>
<evidence type="ECO:0000256" key="10">
    <source>
        <dbReference type="ARBA" id="ARBA00022723"/>
    </source>
</evidence>
<dbReference type="SUPFAM" id="SSF63829">
    <property type="entry name" value="Calcium-dependent phosphotriesterase"/>
    <property type="match status" value="1"/>
</dbReference>
<dbReference type="PANTHER" id="PTHR10907:SF66">
    <property type="entry name" value="MIP34848P1-RELATED"/>
    <property type="match status" value="1"/>
</dbReference>
<evidence type="ECO:0000313" key="18">
    <source>
        <dbReference type="Proteomes" id="UP000008820"/>
    </source>
</evidence>
<comment type="cofactor">
    <cofactor evidence="2">
        <name>Ca(2+)</name>
        <dbReference type="ChEBI" id="CHEBI:29108"/>
    </cofactor>
</comment>
<keyword evidence="11" id="KW-0378">Hydrolase</keyword>
<proteinExistence type="inferred from homology"/>
<dbReference type="Pfam" id="PF08450">
    <property type="entry name" value="SGL"/>
    <property type="match status" value="1"/>
</dbReference>
<dbReference type="PRINTS" id="PR01790">
    <property type="entry name" value="SMP30FAMILY"/>
</dbReference>
<comment type="similarity">
    <text evidence="6">Belongs to the SMP-30/CGR1 family.</text>
</comment>
<dbReference type="InParanoid" id="A0A1S4G028"/>
<evidence type="ECO:0000313" key="17">
    <source>
        <dbReference type="EnsemblMetazoa" id="AAEL013662-PA"/>
    </source>
</evidence>
<evidence type="ECO:0000259" key="16">
    <source>
        <dbReference type="Pfam" id="PF08450"/>
    </source>
</evidence>
<feature type="binding site" evidence="15">
    <location>
        <position position="164"/>
    </location>
    <ligand>
        <name>a divalent metal cation</name>
        <dbReference type="ChEBI" id="CHEBI:60240"/>
    </ligand>
</feature>
<keyword evidence="15" id="KW-0862">Zinc</keyword>
<evidence type="ECO:0000256" key="9">
    <source>
        <dbReference type="ARBA" id="ARBA00022490"/>
    </source>
</evidence>
<organism evidence="17 18">
    <name type="scientific">Aedes aegypti</name>
    <name type="common">Yellowfever mosquito</name>
    <name type="synonym">Culex aegypti</name>
    <dbReference type="NCBI Taxonomy" id="7159"/>
    <lineage>
        <taxon>Eukaryota</taxon>
        <taxon>Metazoa</taxon>
        <taxon>Ecdysozoa</taxon>
        <taxon>Arthropoda</taxon>
        <taxon>Hexapoda</taxon>
        <taxon>Insecta</taxon>
        <taxon>Pterygota</taxon>
        <taxon>Neoptera</taxon>
        <taxon>Endopterygota</taxon>
        <taxon>Diptera</taxon>
        <taxon>Nematocera</taxon>
        <taxon>Culicoidea</taxon>
        <taxon>Culicidae</taxon>
        <taxon>Culicinae</taxon>
        <taxon>Aedini</taxon>
        <taxon>Aedes</taxon>
        <taxon>Stegomyia</taxon>
    </lineage>
</organism>
<dbReference type="EC" id="3.1.1.17" evidence="7"/>
<feature type="binding site" evidence="15">
    <location>
        <position position="130"/>
    </location>
    <ligand>
        <name>substrate</name>
    </ligand>
</feature>
<evidence type="ECO:0000256" key="11">
    <source>
        <dbReference type="ARBA" id="ARBA00022801"/>
    </source>
</evidence>
<evidence type="ECO:0000256" key="14">
    <source>
        <dbReference type="PIRSR" id="PIRSR605511-1"/>
    </source>
</evidence>
<evidence type="ECO:0000256" key="2">
    <source>
        <dbReference type="ARBA" id="ARBA00001913"/>
    </source>
</evidence>
<dbReference type="GO" id="GO:0019853">
    <property type="term" value="P:L-ascorbic acid biosynthetic process"/>
    <property type="evidence" value="ECO:0007669"/>
    <property type="project" value="TreeGrafter"/>
</dbReference>
<dbReference type="VEuPathDB" id="VectorBase:AAEL013662"/>
<evidence type="ECO:0000256" key="8">
    <source>
        <dbReference type="ARBA" id="ARBA00016808"/>
    </source>
</evidence>
<dbReference type="FunCoup" id="A0A1S4G028">
    <property type="interactions" value="182"/>
</dbReference>
<comment type="cofactor">
    <cofactor evidence="15">
        <name>Zn(2+)</name>
        <dbReference type="ChEBI" id="CHEBI:29105"/>
    </cofactor>
    <text evidence="15">Binds 1 divalent metal cation per subunit.</text>
</comment>
<feature type="active site" description="Proton donor/acceptor" evidence="14">
    <location>
        <position position="217"/>
    </location>
</feature>
<dbReference type="PANTHER" id="PTHR10907">
    <property type="entry name" value="REGUCALCIN"/>
    <property type="match status" value="1"/>
</dbReference>
<gene>
    <name evidence="17" type="primary">5578379</name>
</gene>
<dbReference type="FunFam" id="2.120.10.30:FF:000027">
    <property type="entry name" value="Regucalcin homologue"/>
    <property type="match status" value="1"/>
</dbReference>
<sequence length="310" mass="34705">MVNMNTAVSTYPRAGMTSCPHWSIEQQCLYYNDIYGGTIHRYDYAENKTYTAKLDGYPVISFITPVKGRKTEFIIGTDKKITLIHWDGVSEQAKFLKTIGEVEFDLPNNRFNDAKTDFKGRFYGGTMRLEAKGDIFEVRLGSFYRYDAKQKKFVVLKKNIGVSNGLCWNETGNLLYYIDSCDLDVKEYHVDENGDLSNERKVIDFTVDGARPPFVPDGMTIDTEGFLYVATFGGSTVFKINPRNGKIELEIKLPCEQVTSAAFGGPNLDVLFVTTAAKEFKTPQPPPAGALFKITGLNAKGTPMYSVDLS</sequence>
<comment type="cofactor">
    <cofactor evidence="4">
        <name>Mg(2+)</name>
        <dbReference type="ChEBI" id="CHEBI:18420"/>
    </cofactor>
</comment>
<dbReference type="OrthoDB" id="423498at2759"/>
<dbReference type="EnsemblMetazoa" id="AAEL013662-RA">
    <property type="protein sequence ID" value="AAEL013662-PA"/>
    <property type="gene ID" value="AAEL013662"/>
</dbReference>
<feature type="binding site" evidence="15">
    <location>
        <position position="110"/>
    </location>
    <ligand>
        <name>substrate</name>
    </ligand>
</feature>
<keyword evidence="18" id="KW-1185">Reference proteome</keyword>
<evidence type="ECO:0000256" key="4">
    <source>
        <dbReference type="ARBA" id="ARBA00001946"/>
    </source>
</evidence>
<keyword evidence="10 15" id="KW-0479">Metal-binding</keyword>
<comment type="cofactor">
    <cofactor evidence="3">
        <name>Mn(2+)</name>
        <dbReference type="ChEBI" id="CHEBI:29035"/>
    </cofactor>
</comment>
<name>A0A1S4G028_AEDAE</name>
<evidence type="ECO:0000256" key="5">
    <source>
        <dbReference type="ARBA" id="ARBA00004496"/>
    </source>
</evidence>
<protein>
    <recommendedName>
        <fullName evidence="8">Regucalcin</fullName>
        <ecNumber evidence="7">3.1.1.17</ecNumber>
    </recommendedName>
    <alternativeName>
        <fullName evidence="13">Gluconolactonase</fullName>
    </alternativeName>
</protein>
<dbReference type="Proteomes" id="UP000008820">
    <property type="component" value="Chromosome 1"/>
</dbReference>
<comment type="subcellular location">
    <subcellularLocation>
        <location evidence="5">Cytoplasm</location>
    </subcellularLocation>
</comment>